<proteinExistence type="inferred from homology"/>
<dbReference type="Proteomes" id="UP000646308">
    <property type="component" value="Unassembled WGS sequence"/>
</dbReference>
<organism evidence="5 8">
    <name type="scientific">Staphylococcus agnetis</name>
    <dbReference type="NCBI Taxonomy" id="985762"/>
    <lineage>
        <taxon>Bacteria</taxon>
        <taxon>Bacillati</taxon>
        <taxon>Bacillota</taxon>
        <taxon>Bacilli</taxon>
        <taxon>Bacillales</taxon>
        <taxon>Staphylococcaceae</taxon>
        <taxon>Staphylococcus</taxon>
    </lineage>
</organism>
<dbReference type="AlphaFoldDB" id="A0A242VJY5"/>
<feature type="binding site" evidence="3">
    <location>
        <position position="93"/>
    </location>
    <ligand>
        <name>Mn(2+)</name>
        <dbReference type="ChEBI" id="CHEBI:29035"/>
        <label>2</label>
    </ligand>
</feature>
<reference evidence="6 7" key="1">
    <citation type="submission" date="2017-04" db="EMBL/GenBank/DDBJ databases">
        <title>Staphylococcus agnetis, a potential pathogen in the broiler production.</title>
        <authorList>
            <person name="Poulsen L."/>
        </authorList>
    </citation>
    <scope>NUCLEOTIDE SEQUENCE [LARGE SCALE GENOMIC DNA]</scope>
    <source>
        <strain evidence="6 7">723_310714_2_2_spleen</strain>
    </source>
</reference>
<dbReference type="SUPFAM" id="SSF53187">
    <property type="entry name" value="Zn-dependent exopeptidases"/>
    <property type="match status" value="1"/>
</dbReference>
<dbReference type="FunFam" id="3.30.70.360:FF:000014">
    <property type="entry name" value="N-acyl-L-amino acid amidohydrolase"/>
    <property type="match status" value="1"/>
</dbReference>
<dbReference type="InterPro" id="IPR017439">
    <property type="entry name" value="Amidohydrolase"/>
</dbReference>
<comment type="caution">
    <text evidence="5">The sequence shown here is derived from an EMBL/GenBank/DDBJ whole genome shotgun (WGS) entry which is preliminary data.</text>
</comment>
<protein>
    <submittedName>
        <fullName evidence="5">Amidohydrolase</fullName>
    </submittedName>
    <submittedName>
        <fullName evidence="6">N-acetyl-L,L-diaminopimelate deacetylase</fullName>
    </submittedName>
</protein>
<feature type="binding site" evidence="3">
    <location>
        <position position="346"/>
    </location>
    <ligand>
        <name>Mn(2+)</name>
        <dbReference type="ChEBI" id="CHEBI:29035"/>
        <label>2</label>
    </ligand>
</feature>
<accession>A0A242VJY5</accession>
<dbReference type="EMBL" id="NEFX01000003">
    <property type="protein sequence ID" value="OTW31942.1"/>
    <property type="molecule type" value="Genomic_DNA"/>
</dbReference>
<evidence type="ECO:0000313" key="8">
    <source>
        <dbReference type="Proteomes" id="UP000646308"/>
    </source>
</evidence>
<dbReference type="GeneID" id="57692394"/>
<comment type="similarity">
    <text evidence="1">Belongs to the peptidase M20 family.</text>
</comment>
<feature type="domain" description="Peptidase M20 dimerisation" evidence="4">
    <location>
        <begin position="172"/>
        <end position="269"/>
    </location>
</feature>
<dbReference type="PIRSF" id="PIRSF005962">
    <property type="entry name" value="Pept_M20D_amidohydro"/>
    <property type="match status" value="1"/>
</dbReference>
<evidence type="ECO:0000256" key="3">
    <source>
        <dbReference type="PIRSR" id="PIRSR005962-1"/>
    </source>
</evidence>
<evidence type="ECO:0000313" key="7">
    <source>
        <dbReference type="Proteomes" id="UP000195208"/>
    </source>
</evidence>
<dbReference type="OrthoDB" id="9776731at2"/>
<feature type="binding site" evidence="3">
    <location>
        <position position="95"/>
    </location>
    <ligand>
        <name>Mn(2+)</name>
        <dbReference type="ChEBI" id="CHEBI:29035"/>
        <label>2</label>
    </ligand>
</feature>
<evidence type="ECO:0000313" key="5">
    <source>
        <dbReference type="EMBL" id="NJI02637.1"/>
    </source>
</evidence>
<dbReference type="InterPro" id="IPR036264">
    <property type="entry name" value="Bact_exopeptidase_dim_dom"/>
</dbReference>
<feature type="binding site" evidence="3">
    <location>
        <position position="129"/>
    </location>
    <ligand>
        <name>Mn(2+)</name>
        <dbReference type="ChEBI" id="CHEBI:29035"/>
        <label>2</label>
    </ligand>
</feature>
<keyword evidence="3" id="KW-0464">Manganese</keyword>
<dbReference type="Gene3D" id="3.30.70.360">
    <property type="match status" value="1"/>
</dbReference>
<evidence type="ECO:0000256" key="2">
    <source>
        <dbReference type="ARBA" id="ARBA00022801"/>
    </source>
</evidence>
<dbReference type="Proteomes" id="UP000195208">
    <property type="component" value="Unassembled WGS sequence"/>
</dbReference>
<dbReference type="SUPFAM" id="SSF55031">
    <property type="entry name" value="Bacterial exopeptidase dimerisation domain"/>
    <property type="match status" value="1"/>
</dbReference>
<comment type="cofactor">
    <cofactor evidence="3">
        <name>Mn(2+)</name>
        <dbReference type="ChEBI" id="CHEBI:29035"/>
    </cofactor>
    <text evidence="3">The Mn(2+) ion enhances activity.</text>
</comment>
<name>A0A242VJY5_9STAP</name>
<dbReference type="GO" id="GO:0046872">
    <property type="term" value="F:metal ion binding"/>
    <property type="evidence" value="ECO:0007669"/>
    <property type="project" value="UniProtKB-KW"/>
</dbReference>
<keyword evidence="3" id="KW-0479">Metal-binding</keyword>
<dbReference type="RefSeq" id="WP_060551676.1">
    <property type="nucleotide sequence ID" value="NZ_CP009623.1"/>
</dbReference>
<dbReference type="Pfam" id="PF07687">
    <property type="entry name" value="M20_dimer"/>
    <property type="match status" value="1"/>
</dbReference>
<evidence type="ECO:0000313" key="6">
    <source>
        <dbReference type="EMBL" id="OTW31942.1"/>
    </source>
</evidence>
<dbReference type="NCBIfam" id="TIGR01891">
    <property type="entry name" value="amidohydrolases"/>
    <property type="match status" value="1"/>
</dbReference>
<evidence type="ECO:0000259" key="4">
    <source>
        <dbReference type="Pfam" id="PF07687"/>
    </source>
</evidence>
<evidence type="ECO:0000256" key="1">
    <source>
        <dbReference type="ARBA" id="ARBA00006153"/>
    </source>
</evidence>
<dbReference type="PANTHER" id="PTHR11014">
    <property type="entry name" value="PEPTIDASE M20 FAMILY MEMBER"/>
    <property type="match status" value="1"/>
</dbReference>
<reference evidence="5" key="2">
    <citation type="submission" date="2019-11" db="EMBL/GenBank/DDBJ databases">
        <title>Whole genome comparisons of Staphylococcus agnetis isolates from cattle and chickens.</title>
        <authorList>
            <person name="Rhoads D."/>
            <person name="Shwani A."/>
            <person name="Adkins P."/>
            <person name="Calcutt M."/>
            <person name="Middleton J."/>
        </authorList>
    </citation>
    <scope>NUCLEOTIDE SEQUENCE</scope>
    <source>
        <strain evidence="5">1387</strain>
    </source>
</reference>
<dbReference type="EMBL" id="WMFL01000079">
    <property type="protein sequence ID" value="NJI02637.1"/>
    <property type="molecule type" value="Genomic_DNA"/>
</dbReference>
<dbReference type="KEGG" id="sagq:EP23_07345"/>
<sequence length="375" mass="41931">MSYRFDQMVSWRRHFHMYPERSNEEFQTTKRLKAILRDMDVSILDVPLQTGLIAEVGQGDSMIAIRSDIDALPIHEQATVAFKSRTEGVMHACGHDIHMASVLGTVERLKTMESKLNGRVRIIFQASEELGFGANRVVETGVLNGAKAILGFHNDPTLKVGQWRSKIGIMTSNVDRFKIIVHAKGAHAAMPQDAKDPSIIVAQLIQSFQSIVSRNIAPYEEAVVTIGQIHSGQTWNVIPDHAIVEGTVRTFDHDTQLKVETRMKQICKGVATQFDTKIDLEYLKITKAVNNEEALHKLAVQAAKEAGYDVAELVRPLTIGEDFSGYQAIAPSYFAMIGSESDYPLHHPLYQPDERIFENVTDYFVNAIQLILKSS</sequence>
<dbReference type="Gene3D" id="3.40.630.10">
    <property type="entry name" value="Zn peptidases"/>
    <property type="match status" value="1"/>
</dbReference>
<dbReference type="PANTHER" id="PTHR11014:SF63">
    <property type="entry name" value="METALLOPEPTIDASE, PUTATIVE (AFU_ORTHOLOGUE AFUA_6G09600)-RELATED"/>
    <property type="match status" value="1"/>
</dbReference>
<gene>
    <name evidence="6" type="ORF">B9M88_02365</name>
    <name evidence="5" type="ORF">GLV84_07345</name>
</gene>
<dbReference type="InterPro" id="IPR011650">
    <property type="entry name" value="Peptidase_M20_dimer"/>
</dbReference>
<keyword evidence="2" id="KW-0378">Hydrolase</keyword>
<dbReference type="Pfam" id="PF01546">
    <property type="entry name" value="Peptidase_M20"/>
    <property type="match status" value="1"/>
</dbReference>
<feature type="binding site" evidence="3">
    <location>
        <position position="153"/>
    </location>
    <ligand>
        <name>Mn(2+)</name>
        <dbReference type="ChEBI" id="CHEBI:29035"/>
        <label>2</label>
    </ligand>
</feature>
<dbReference type="InterPro" id="IPR002933">
    <property type="entry name" value="Peptidase_M20"/>
</dbReference>
<keyword evidence="7" id="KW-1185">Reference proteome</keyword>
<dbReference type="GO" id="GO:0016787">
    <property type="term" value="F:hydrolase activity"/>
    <property type="evidence" value="ECO:0007669"/>
    <property type="project" value="UniProtKB-KW"/>
</dbReference>